<protein>
    <submittedName>
        <fullName evidence="1">Uncharacterized protein</fullName>
    </submittedName>
</protein>
<sequence length="71" mass="8234">MDVAKWAHSVLLSGKNLQVLIKNPKSFIIPMFTQLASPFLEPDELFMLNDLPFYEVARLEDFEARQAHLEE</sequence>
<comment type="caution">
    <text evidence="1">The sequence shown here is derived from an EMBL/GenBank/DDBJ whole genome shotgun (WGS) entry which is preliminary data.</text>
</comment>
<accession>A0A438F0W8</accession>
<gene>
    <name evidence="1" type="ORF">CK203_069021</name>
</gene>
<organism evidence="1 2">
    <name type="scientific">Vitis vinifera</name>
    <name type="common">Grape</name>
    <dbReference type="NCBI Taxonomy" id="29760"/>
    <lineage>
        <taxon>Eukaryota</taxon>
        <taxon>Viridiplantae</taxon>
        <taxon>Streptophyta</taxon>
        <taxon>Embryophyta</taxon>
        <taxon>Tracheophyta</taxon>
        <taxon>Spermatophyta</taxon>
        <taxon>Magnoliopsida</taxon>
        <taxon>eudicotyledons</taxon>
        <taxon>Gunneridae</taxon>
        <taxon>Pentapetalae</taxon>
        <taxon>rosids</taxon>
        <taxon>Vitales</taxon>
        <taxon>Vitaceae</taxon>
        <taxon>Viteae</taxon>
        <taxon>Vitis</taxon>
    </lineage>
</organism>
<dbReference type="Proteomes" id="UP000288805">
    <property type="component" value="Unassembled WGS sequence"/>
</dbReference>
<evidence type="ECO:0000313" key="1">
    <source>
        <dbReference type="EMBL" id="RVW53611.1"/>
    </source>
</evidence>
<reference evidence="1 2" key="1">
    <citation type="journal article" date="2018" name="PLoS Genet.">
        <title>Population sequencing reveals clonal diversity and ancestral inbreeding in the grapevine cultivar Chardonnay.</title>
        <authorList>
            <person name="Roach M.J."/>
            <person name="Johnson D.L."/>
            <person name="Bohlmann J."/>
            <person name="van Vuuren H.J."/>
            <person name="Jones S.J."/>
            <person name="Pretorius I.S."/>
            <person name="Schmidt S.A."/>
            <person name="Borneman A.R."/>
        </authorList>
    </citation>
    <scope>NUCLEOTIDE SEQUENCE [LARGE SCALE GENOMIC DNA]</scope>
    <source>
        <strain evidence="2">cv. Chardonnay</strain>
        <tissue evidence="1">Leaf</tissue>
    </source>
</reference>
<dbReference type="AlphaFoldDB" id="A0A438F0W8"/>
<proteinExistence type="predicted"/>
<name>A0A438F0W8_VITVI</name>
<evidence type="ECO:0000313" key="2">
    <source>
        <dbReference type="Proteomes" id="UP000288805"/>
    </source>
</evidence>
<dbReference type="EMBL" id="QGNW01001142">
    <property type="protein sequence ID" value="RVW53611.1"/>
    <property type="molecule type" value="Genomic_DNA"/>
</dbReference>